<dbReference type="AlphaFoldDB" id="A0A1N7S1C7"/>
<gene>
    <name evidence="8" type="ORF">BN2476_270004</name>
</gene>
<dbReference type="InterPro" id="IPR035472">
    <property type="entry name" value="RpiR-like_SIS"/>
</dbReference>
<feature type="domain" description="HTH rpiR-type" evidence="6">
    <location>
        <begin position="51"/>
        <end position="127"/>
    </location>
</feature>
<accession>A0A1N7S1C7</accession>
<evidence type="ECO:0000259" key="7">
    <source>
        <dbReference type="PROSITE" id="PS51464"/>
    </source>
</evidence>
<evidence type="ECO:0000256" key="3">
    <source>
        <dbReference type="ARBA" id="ARBA00023152"/>
    </source>
</evidence>
<dbReference type="GO" id="GO:0097367">
    <property type="term" value="F:carbohydrate derivative binding"/>
    <property type="evidence" value="ECO:0007669"/>
    <property type="project" value="InterPro"/>
</dbReference>
<protein>
    <submittedName>
        <fullName evidence="8">Transcriptional regulator, RpiR family</fullName>
    </submittedName>
</protein>
<reference evidence="8" key="1">
    <citation type="submission" date="2016-12" db="EMBL/GenBank/DDBJ databases">
        <authorList>
            <person name="Moulin L."/>
        </authorList>
    </citation>
    <scope>NUCLEOTIDE SEQUENCE [LARGE SCALE GENOMIC DNA]</scope>
    <source>
        <strain evidence="8">STM 7183</strain>
    </source>
</reference>
<keyword evidence="4" id="KW-0804">Transcription</keyword>
<organism evidence="8 9">
    <name type="scientific">Paraburkholderia piptadeniae</name>
    <dbReference type="NCBI Taxonomy" id="1701573"/>
    <lineage>
        <taxon>Bacteria</taxon>
        <taxon>Pseudomonadati</taxon>
        <taxon>Pseudomonadota</taxon>
        <taxon>Betaproteobacteria</taxon>
        <taxon>Burkholderiales</taxon>
        <taxon>Burkholderiaceae</taxon>
        <taxon>Paraburkholderia</taxon>
    </lineage>
</organism>
<dbReference type="GO" id="GO:0003700">
    <property type="term" value="F:DNA-binding transcription factor activity"/>
    <property type="evidence" value="ECO:0007669"/>
    <property type="project" value="InterPro"/>
</dbReference>
<keyword evidence="2" id="KW-0238">DNA-binding</keyword>
<dbReference type="Gene3D" id="1.10.10.10">
    <property type="entry name" value="Winged helix-like DNA-binding domain superfamily/Winged helix DNA-binding domain"/>
    <property type="match status" value="1"/>
</dbReference>
<dbReference type="GO" id="GO:0003677">
    <property type="term" value="F:DNA binding"/>
    <property type="evidence" value="ECO:0007669"/>
    <property type="project" value="UniProtKB-KW"/>
</dbReference>
<dbReference type="GO" id="GO:0006096">
    <property type="term" value="P:glycolytic process"/>
    <property type="evidence" value="ECO:0007669"/>
    <property type="project" value="UniProtKB-KW"/>
</dbReference>
<dbReference type="PANTHER" id="PTHR30514:SF18">
    <property type="entry name" value="RPIR-FAMILY TRANSCRIPTIONAL REGULATOR"/>
    <property type="match status" value="1"/>
</dbReference>
<dbReference type="Pfam" id="PF01418">
    <property type="entry name" value="HTH_6"/>
    <property type="match status" value="1"/>
</dbReference>
<dbReference type="SUPFAM" id="SSF53697">
    <property type="entry name" value="SIS domain"/>
    <property type="match status" value="1"/>
</dbReference>
<feature type="region of interest" description="Disordered" evidence="5">
    <location>
        <begin position="1"/>
        <end position="21"/>
    </location>
</feature>
<evidence type="ECO:0000259" key="6">
    <source>
        <dbReference type="PROSITE" id="PS51071"/>
    </source>
</evidence>
<comment type="caution">
    <text evidence="8">The sequence shown here is derived from an EMBL/GenBank/DDBJ whole genome shotgun (WGS) entry which is preliminary data.</text>
</comment>
<evidence type="ECO:0000256" key="2">
    <source>
        <dbReference type="ARBA" id="ARBA00023125"/>
    </source>
</evidence>
<name>A0A1N7S1C7_9BURK</name>
<dbReference type="SUPFAM" id="SSF46689">
    <property type="entry name" value="Homeodomain-like"/>
    <property type="match status" value="1"/>
</dbReference>
<evidence type="ECO:0000256" key="1">
    <source>
        <dbReference type="ARBA" id="ARBA00023015"/>
    </source>
</evidence>
<dbReference type="EMBL" id="CYGY02000027">
    <property type="protein sequence ID" value="SIT41165.1"/>
    <property type="molecule type" value="Genomic_DNA"/>
</dbReference>
<evidence type="ECO:0000313" key="9">
    <source>
        <dbReference type="Proteomes" id="UP000195569"/>
    </source>
</evidence>
<dbReference type="InterPro" id="IPR000281">
    <property type="entry name" value="HTH_RpiR"/>
</dbReference>
<dbReference type="Pfam" id="PF01380">
    <property type="entry name" value="SIS"/>
    <property type="match status" value="1"/>
</dbReference>
<keyword evidence="1" id="KW-0805">Transcription regulation</keyword>
<dbReference type="InterPro" id="IPR009057">
    <property type="entry name" value="Homeodomain-like_sf"/>
</dbReference>
<dbReference type="CDD" id="cd05013">
    <property type="entry name" value="SIS_RpiR"/>
    <property type="match status" value="1"/>
</dbReference>
<evidence type="ECO:0000256" key="5">
    <source>
        <dbReference type="SAM" id="MobiDB-lite"/>
    </source>
</evidence>
<keyword evidence="9" id="KW-1185">Reference proteome</keyword>
<evidence type="ECO:0000256" key="4">
    <source>
        <dbReference type="ARBA" id="ARBA00023163"/>
    </source>
</evidence>
<dbReference type="InterPro" id="IPR001347">
    <property type="entry name" value="SIS_dom"/>
</dbReference>
<dbReference type="InterPro" id="IPR046348">
    <property type="entry name" value="SIS_dom_sf"/>
</dbReference>
<dbReference type="InterPro" id="IPR036388">
    <property type="entry name" value="WH-like_DNA-bd_sf"/>
</dbReference>
<evidence type="ECO:0000313" key="8">
    <source>
        <dbReference type="EMBL" id="SIT41165.1"/>
    </source>
</evidence>
<dbReference type="PROSITE" id="PS51464">
    <property type="entry name" value="SIS"/>
    <property type="match status" value="1"/>
</dbReference>
<keyword evidence="3" id="KW-0324">Glycolysis</keyword>
<dbReference type="PROSITE" id="PS51071">
    <property type="entry name" value="HTH_RPIR"/>
    <property type="match status" value="1"/>
</dbReference>
<dbReference type="Gene3D" id="3.40.50.10490">
    <property type="entry name" value="Glucose-6-phosphate isomerase like protein, domain 1"/>
    <property type="match status" value="1"/>
</dbReference>
<dbReference type="PANTHER" id="PTHR30514">
    <property type="entry name" value="GLUCOKINASE"/>
    <property type="match status" value="1"/>
</dbReference>
<feature type="domain" description="SIS" evidence="7">
    <location>
        <begin position="173"/>
        <end position="310"/>
    </location>
</feature>
<sequence>MLWKWSCPNSDGQPRVPNPAARREWAPCQDDSRYITFVVTSSGPHMPPSFDELAALIRTRFPEFSPQFQTAAAYLLDFPDEIAVSSMRKVAAGARVQPAALVRLSQTLGFPGWNDLREIYVARLRTRPEPLSSKARALLKGGSRQALAIHMAVAQQHNLEATVAQSGARIPDAARLLKKALHVHIAGFRSCYPVAFGLVYGYRLFRPSVSLVTGEAGTLEMQLRSIAKGHATVVVSFAPYSREAVRVAEAAKEQGSGLVAITDSAVSPIALNADQVLLFSHESPSFFPSLVAASAIAESLVAHLLALEGKDAVRQLTDAERALHEKGSYVS</sequence>
<dbReference type="InterPro" id="IPR047640">
    <property type="entry name" value="RpiR-like"/>
</dbReference>
<proteinExistence type="predicted"/>
<dbReference type="Proteomes" id="UP000195569">
    <property type="component" value="Unassembled WGS sequence"/>
</dbReference>